<name>A0A2Z4J758_9ACTN</name>
<dbReference type="Gene3D" id="3.40.50.720">
    <property type="entry name" value="NAD(P)-binding Rossmann-like Domain"/>
    <property type="match status" value="1"/>
</dbReference>
<reference evidence="4 5" key="1">
    <citation type="journal article" date="2019" name="Int. J. Syst. Evol. Microbiol.">
        <title>Streptomyces cadmiisoli sp. nov., a novel actinomycete isolated from cadmium-contaminated soil.</title>
        <authorList>
            <person name="Li K."/>
            <person name="Tang X."/>
            <person name="Zhao J."/>
            <person name="Guo Y."/>
            <person name="Tang Y."/>
            <person name="Gao J."/>
        </authorList>
    </citation>
    <scope>NUCLEOTIDE SEQUENCE [LARGE SCALE GENOMIC DNA]</scope>
    <source>
        <strain evidence="4 5">ZFG47</strain>
    </source>
</reference>
<dbReference type="InterPro" id="IPR036291">
    <property type="entry name" value="NAD(P)-bd_dom_sf"/>
</dbReference>
<protein>
    <submittedName>
        <fullName evidence="4">Ketoreductase</fullName>
    </submittedName>
</protein>
<dbReference type="RefSeq" id="WP_053757405.1">
    <property type="nucleotide sequence ID" value="NZ_CBDRHE010000012.1"/>
</dbReference>
<dbReference type="AlphaFoldDB" id="A0A2Z4J758"/>
<organism evidence="4 5">
    <name type="scientific">Streptomyces cadmiisoli</name>
    <dbReference type="NCBI Taxonomy" id="2184053"/>
    <lineage>
        <taxon>Bacteria</taxon>
        <taxon>Bacillati</taxon>
        <taxon>Actinomycetota</taxon>
        <taxon>Actinomycetes</taxon>
        <taxon>Kitasatosporales</taxon>
        <taxon>Streptomycetaceae</taxon>
        <taxon>Streptomyces</taxon>
        <taxon>Streptomyces aurantiacus group</taxon>
    </lineage>
</organism>
<proteinExistence type="inferred from homology"/>
<evidence type="ECO:0000256" key="1">
    <source>
        <dbReference type="ARBA" id="ARBA00007637"/>
    </source>
</evidence>
<feature type="domain" description="Thioester reductase (TE)" evidence="3">
    <location>
        <begin position="63"/>
        <end position="235"/>
    </location>
</feature>
<accession>A0A2Z4J758</accession>
<evidence type="ECO:0000259" key="3">
    <source>
        <dbReference type="Pfam" id="PF07993"/>
    </source>
</evidence>
<dbReference type="PANTHER" id="PTHR42687:SF1">
    <property type="entry name" value="L-THREONINE 3-DEHYDROGENASE, MITOCHONDRIAL"/>
    <property type="match status" value="1"/>
</dbReference>
<comment type="similarity">
    <text evidence="1">Belongs to the NAD(P)-dependent epimerase/dehydratase family.</text>
</comment>
<dbReference type="GO" id="GO:0008743">
    <property type="term" value="F:L-threonine 3-dehydrogenase activity"/>
    <property type="evidence" value="ECO:0007669"/>
    <property type="project" value="TreeGrafter"/>
</dbReference>
<dbReference type="InterPro" id="IPR051225">
    <property type="entry name" value="NAD(P)_epim/dehydratase"/>
</dbReference>
<dbReference type="GO" id="GO:0006567">
    <property type="term" value="P:L-threonine catabolic process"/>
    <property type="evidence" value="ECO:0007669"/>
    <property type="project" value="TreeGrafter"/>
</dbReference>
<dbReference type="Pfam" id="PF07993">
    <property type="entry name" value="NAD_binding_4"/>
    <property type="match status" value="1"/>
</dbReference>
<dbReference type="EMBL" id="CP030073">
    <property type="protein sequence ID" value="AWW40836.1"/>
    <property type="molecule type" value="Genomic_DNA"/>
</dbReference>
<dbReference type="SUPFAM" id="SSF51735">
    <property type="entry name" value="NAD(P)-binding Rossmann-fold domains"/>
    <property type="match status" value="1"/>
</dbReference>
<evidence type="ECO:0000313" key="4">
    <source>
        <dbReference type="EMBL" id="AWW40836.1"/>
    </source>
</evidence>
<dbReference type="PANTHER" id="PTHR42687">
    <property type="entry name" value="L-THREONINE 3-DEHYDROGENASE"/>
    <property type="match status" value="1"/>
</dbReference>
<dbReference type="CDD" id="cd05263">
    <property type="entry name" value="MupV_like_SDR_e"/>
    <property type="match status" value="1"/>
</dbReference>
<sequence length="380" mass="41062">MAPPAPRPTVPSQSESPSLLPAAGDRPTLLLTGGSGVLGRALIDELSPDFDLLCLRRNRPLRDPRVRELEGDLLAPRLGLSALAWHELAIAVDVVVHSAAETNWRTPPEHILRTNTRGTETMLDLAARADAPVHLVSTAFVANTPSAEDEERFPGAAAYLVSKAAAEQMVRDADLPGTLVRPSVVMGDSVTGRIAGQQGLTKTIGSMVLGQVPVLPGAPDARVDMIPQDYVTKAIGDLVRGGVCDGEYWLTAGKEALLLREITDVCGEFAVRSGLPRPHRPRLIPVDAVHRLLLPMLEGTSLPESVRRRFQHYAELLLVFQSELPFDSSLGEPHCGTRPTHSDIRAALVRNLESWAAEHPGLLRRHRVRPVTTIPTEAAS</sequence>
<feature type="region of interest" description="Disordered" evidence="2">
    <location>
        <begin position="1"/>
        <end position="25"/>
    </location>
</feature>
<dbReference type="Proteomes" id="UP000249616">
    <property type="component" value="Chromosome"/>
</dbReference>
<evidence type="ECO:0000313" key="5">
    <source>
        <dbReference type="Proteomes" id="UP000249616"/>
    </source>
</evidence>
<evidence type="ECO:0000256" key="2">
    <source>
        <dbReference type="SAM" id="MobiDB-lite"/>
    </source>
</evidence>
<gene>
    <name evidence="4" type="ORF">DN051_32630</name>
</gene>
<dbReference type="InterPro" id="IPR013120">
    <property type="entry name" value="FAR_NAD-bd"/>
</dbReference>
<keyword evidence="5" id="KW-1185">Reference proteome</keyword>
<dbReference type="KEGG" id="scad:DN051_32630"/>